<evidence type="ECO:0000259" key="18">
    <source>
        <dbReference type="Pfam" id="PF00361"/>
    </source>
</evidence>
<dbReference type="Pfam" id="PF00361">
    <property type="entry name" value="Proton_antipo_M"/>
    <property type="match status" value="1"/>
</dbReference>
<keyword evidence="7 17" id="KW-0679">Respiratory chain</keyword>
<keyword evidence="12 17" id="KW-0520">NAD</keyword>
<sequence length="443" mass="50565">MLKYLFGVLFLIMVLGESMGVVQNFIFFFSGIFLMETLNYYHSCVGFYYAMDSLSFCMLMLSFWILGLMFMSSEGIYKSDFHCAVFNMVLLFMLFFLLVAFFSMNLLIFYIFFEASLVPTVLLVFGWGYQPERVQAGIYLLFYTFFVSLPMLVGVIYMMYGFGSLDFYFFSSLSVWEISSFLWYMCMILAFLVKMPMYMFHLWLPKAHVEAPISGSMILAGILLKLGGYGLMRLLMIFSRLNLGFSWFWMGLGVFGGSLVSFVCLRQIDLKSLIAYSSVVHMGLVLGGLMSMTKIGLCGGLIVMVGHGLCSSGLFCLANISYERYGSRSMMISKSMMGLMPSMSLWWFMLGVGNMGAPPSLNLLGEINLMISLMSWENMMFLSLVLVSFFGACYTLYLYSVTQHGKGMFSFLFSGISVREYLLVFLHWFPLNFLVVKSEVFIW</sequence>
<keyword evidence="6 17" id="KW-0813">Transport</keyword>
<feature type="transmembrane region" description="Helical" evidence="17">
    <location>
        <begin position="182"/>
        <end position="204"/>
    </location>
</feature>
<gene>
    <name evidence="20" type="primary">ND4</name>
</gene>
<keyword evidence="15 17" id="KW-0472">Membrane</keyword>
<evidence type="ECO:0000256" key="16">
    <source>
        <dbReference type="ARBA" id="ARBA00049551"/>
    </source>
</evidence>
<evidence type="ECO:0000256" key="7">
    <source>
        <dbReference type="ARBA" id="ARBA00022660"/>
    </source>
</evidence>
<evidence type="ECO:0000256" key="14">
    <source>
        <dbReference type="ARBA" id="ARBA00023128"/>
    </source>
</evidence>
<evidence type="ECO:0000256" key="3">
    <source>
        <dbReference type="ARBA" id="ARBA00009025"/>
    </source>
</evidence>
<evidence type="ECO:0000256" key="9">
    <source>
        <dbReference type="ARBA" id="ARBA00022967"/>
    </source>
</evidence>
<evidence type="ECO:0000256" key="10">
    <source>
        <dbReference type="ARBA" id="ARBA00022982"/>
    </source>
</evidence>
<keyword evidence="8 17" id="KW-0812">Transmembrane</keyword>
<feature type="domain" description="NADH:ubiquinone oxidoreductase chain 4 N-terminal" evidence="19">
    <location>
        <begin position="1"/>
        <end position="99"/>
    </location>
</feature>
<dbReference type="PANTHER" id="PTHR43507:SF20">
    <property type="entry name" value="NADH-UBIQUINONE OXIDOREDUCTASE CHAIN 4"/>
    <property type="match status" value="1"/>
</dbReference>
<dbReference type="GO" id="GO:0003954">
    <property type="term" value="F:NADH dehydrogenase activity"/>
    <property type="evidence" value="ECO:0007669"/>
    <property type="project" value="TreeGrafter"/>
</dbReference>
<evidence type="ECO:0000256" key="12">
    <source>
        <dbReference type="ARBA" id="ARBA00023027"/>
    </source>
</evidence>
<dbReference type="CTD" id="4538"/>
<evidence type="ECO:0000256" key="4">
    <source>
        <dbReference type="ARBA" id="ARBA00012944"/>
    </source>
</evidence>
<proteinExistence type="inferred from homology"/>
<dbReference type="RefSeq" id="YP_008757577.1">
    <property type="nucleotide sequence ID" value="NC_022672.1"/>
</dbReference>
<feature type="transmembrane region" description="Helical" evidence="17">
    <location>
        <begin position="108"/>
        <end position="128"/>
    </location>
</feature>
<name>U3KTH3_9HEXA</name>
<feature type="transmembrane region" description="Helical" evidence="17">
    <location>
        <begin position="140"/>
        <end position="162"/>
    </location>
</feature>
<dbReference type="EMBL" id="JN990598">
    <property type="protein sequence ID" value="AEV44842.1"/>
    <property type="molecule type" value="Genomic_DNA"/>
</dbReference>
<feature type="transmembrane region" description="Helical" evidence="17">
    <location>
        <begin position="83"/>
        <end position="102"/>
    </location>
</feature>
<organism evidence="20">
    <name type="scientific">Octostigma sinensis</name>
    <dbReference type="NCBI Taxonomy" id="211997"/>
    <lineage>
        <taxon>Eukaryota</taxon>
        <taxon>Metazoa</taxon>
        <taxon>Ecdysozoa</taxon>
        <taxon>Arthropoda</taxon>
        <taxon>Hexapoda</taxon>
        <taxon>Diplura</taxon>
        <taxon>Rhabdura</taxon>
        <taxon>Projapygoidea</taxon>
        <taxon>Octostigmatidae</taxon>
        <taxon>Octostigma</taxon>
    </lineage>
</organism>
<reference evidence="20" key="2">
    <citation type="journal article" date="2014" name="Genome Biol. Evol.">
        <title>Comparative analysis of mitochondrial genomes in diplura (hexapoda, arthropoda): taxon sampling is crucial for phylogenetic inferences.</title>
        <authorList>
            <person name="Chen W.J."/>
            <person name="Koch M."/>
            <person name="Mallatt J.M."/>
            <person name="Luan Y.X."/>
        </authorList>
    </citation>
    <scope>NUCLEOTIDE SEQUENCE</scope>
</reference>
<dbReference type="GO" id="GO:0015990">
    <property type="term" value="P:electron transport coupled proton transport"/>
    <property type="evidence" value="ECO:0007669"/>
    <property type="project" value="TreeGrafter"/>
</dbReference>
<geneLocation type="mitochondrion" evidence="20"/>
<dbReference type="GO" id="GO:0048039">
    <property type="term" value="F:ubiquinone binding"/>
    <property type="evidence" value="ECO:0007669"/>
    <property type="project" value="TreeGrafter"/>
</dbReference>
<dbReference type="GO" id="GO:0031966">
    <property type="term" value="C:mitochondrial membrane"/>
    <property type="evidence" value="ECO:0007669"/>
    <property type="project" value="UniProtKB-SubCell"/>
</dbReference>
<evidence type="ECO:0000256" key="2">
    <source>
        <dbReference type="ARBA" id="ARBA00004225"/>
    </source>
</evidence>
<evidence type="ECO:0000256" key="1">
    <source>
        <dbReference type="ARBA" id="ARBA00003257"/>
    </source>
</evidence>
<evidence type="ECO:0000256" key="5">
    <source>
        <dbReference type="ARBA" id="ARBA00021006"/>
    </source>
</evidence>
<feature type="transmembrane region" description="Helical" evidence="17">
    <location>
        <begin position="216"/>
        <end position="238"/>
    </location>
</feature>
<dbReference type="InterPro" id="IPR003918">
    <property type="entry name" value="NADH_UbQ_OxRdtase"/>
</dbReference>
<keyword evidence="11 17" id="KW-1133">Transmembrane helix</keyword>
<feature type="domain" description="NADH:quinone oxidoreductase/Mrp antiporter transmembrane" evidence="18">
    <location>
        <begin position="103"/>
        <end position="390"/>
    </location>
</feature>
<protein>
    <recommendedName>
        <fullName evidence="5 17">NADH-ubiquinone oxidoreductase chain 4</fullName>
        <ecNumber evidence="4 17">7.1.1.2</ecNumber>
    </recommendedName>
</protein>
<dbReference type="EC" id="7.1.1.2" evidence="4 17"/>
<dbReference type="InterPro" id="IPR000260">
    <property type="entry name" value="NADH4_N"/>
</dbReference>
<evidence type="ECO:0000256" key="6">
    <source>
        <dbReference type="ARBA" id="ARBA00022448"/>
    </source>
</evidence>
<dbReference type="GO" id="GO:0042773">
    <property type="term" value="P:ATP synthesis coupled electron transport"/>
    <property type="evidence" value="ECO:0007669"/>
    <property type="project" value="InterPro"/>
</dbReference>
<feature type="transmembrane region" description="Helical" evidence="17">
    <location>
        <begin position="411"/>
        <end position="429"/>
    </location>
</feature>
<evidence type="ECO:0000259" key="19">
    <source>
        <dbReference type="Pfam" id="PF01059"/>
    </source>
</evidence>
<feature type="transmembrane region" description="Helical" evidence="17">
    <location>
        <begin position="244"/>
        <end position="266"/>
    </location>
</feature>
<comment type="subcellular location">
    <subcellularLocation>
        <location evidence="2 17">Mitochondrion membrane</location>
        <topology evidence="2 17">Multi-pass membrane protein</topology>
    </subcellularLocation>
</comment>
<feature type="transmembrane region" description="Helical" evidence="17">
    <location>
        <begin position="273"/>
        <end position="293"/>
    </location>
</feature>
<keyword evidence="13 17" id="KW-0830">Ubiquinone</keyword>
<reference evidence="20" key="1">
    <citation type="submission" date="2011-11" db="EMBL/GenBank/DDBJ databases">
        <authorList>
            <person name="Chen W.-J."/>
            <person name="Luan Y.-X."/>
        </authorList>
    </citation>
    <scope>NUCLEOTIDE SEQUENCE</scope>
</reference>
<keyword evidence="9" id="KW-1278">Translocase</keyword>
<keyword evidence="10 17" id="KW-0249">Electron transport</keyword>
<dbReference type="GeneID" id="17427345"/>
<dbReference type="PANTHER" id="PTHR43507">
    <property type="entry name" value="NADH-UBIQUINONE OXIDOREDUCTASE CHAIN 4"/>
    <property type="match status" value="1"/>
</dbReference>
<accession>U3KTH3</accession>
<feature type="transmembrane region" description="Helical" evidence="17">
    <location>
        <begin position="299"/>
        <end position="322"/>
    </location>
</feature>
<dbReference type="Pfam" id="PF01059">
    <property type="entry name" value="Oxidored_q5_N"/>
    <property type="match status" value="1"/>
</dbReference>
<feature type="transmembrane region" description="Helical" evidence="17">
    <location>
        <begin position="343"/>
        <end position="361"/>
    </location>
</feature>
<feature type="transmembrane region" description="Helical" evidence="17">
    <location>
        <begin position="48"/>
        <end position="71"/>
    </location>
</feature>
<comment type="function">
    <text evidence="17">Core subunit of the mitochondrial membrane respiratory chain NADH dehydrogenase (Complex I) which catalyzes electron transfer from NADH through the respiratory chain, using ubiquinone as an electron acceptor. Essential for the catalytic activity and assembly of complex I.</text>
</comment>
<keyword evidence="14 17" id="KW-0496">Mitochondrion</keyword>
<evidence type="ECO:0000256" key="15">
    <source>
        <dbReference type="ARBA" id="ARBA00023136"/>
    </source>
</evidence>
<dbReference type="GO" id="GO:0008137">
    <property type="term" value="F:NADH dehydrogenase (ubiquinone) activity"/>
    <property type="evidence" value="ECO:0007669"/>
    <property type="project" value="UniProtKB-UniRule"/>
</dbReference>
<evidence type="ECO:0000313" key="20">
    <source>
        <dbReference type="EMBL" id="AEV44842.1"/>
    </source>
</evidence>
<comment type="function">
    <text evidence="1">Core subunit of the mitochondrial membrane respiratory chain NADH dehydrogenase (Complex I) that is believed to belong to the minimal assembly required for catalysis. Complex I functions in the transfer of electrons from NADH to the respiratory chain. The immediate electron acceptor for the enzyme is believed to be ubiquinone.</text>
</comment>
<evidence type="ECO:0000256" key="13">
    <source>
        <dbReference type="ARBA" id="ARBA00023075"/>
    </source>
</evidence>
<comment type="similarity">
    <text evidence="3 17">Belongs to the complex I subunit 4 family.</text>
</comment>
<feature type="transmembrane region" description="Helical" evidence="17">
    <location>
        <begin position="381"/>
        <end position="399"/>
    </location>
</feature>
<dbReference type="InterPro" id="IPR001750">
    <property type="entry name" value="ND/Mrp_TM"/>
</dbReference>
<dbReference type="PRINTS" id="PR01437">
    <property type="entry name" value="NUOXDRDTASE4"/>
</dbReference>
<evidence type="ECO:0000256" key="8">
    <source>
        <dbReference type="ARBA" id="ARBA00022692"/>
    </source>
</evidence>
<evidence type="ECO:0000256" key="11">
    <source>
        <dbReference type="ARBA" id="ARBA00022989"/>
    </source>
</evidence>
<comment type="catalytic activity">
    <reaction evidence="16 17">
        <text>a ubiquinone + NADH + 5 H(+)(in) = a ubiquinol + NAD(+) + 4 H(+)(out)</text>
        <dbReference type="Rhea" id="RHEA:29091"/>
        <dbReference type="Rhea" id="RHEA-COMP:9565"/>
        <dbReference type="Rhea" id="RHEA-COMP:9566"/>
        <dbReference type="ChEBI" id="CHEBI:15378"/>
        <dbReference type="ChEBI" id="CHEBI:16389"/>
        <dbReference type="ChEBI" id="CHEBI:17976"/>
        <dbReference type="ChEBI" id="CHEBI:57540"/>
        <dbReference type="ChEBI" id="CHEBI:57945"/>
        <dbReference type="EC" id="7.1.1.2"/>
    </reaction>
</comment>
<evidence type="ECO:0000256" key="17">
    <source>
        <dbReference type="RuleBase" id="RU003297"/>
    </source>
</evidence>
<dbReference type="AlphaFoldDB" id="U3KTH3"/>